<feature type="transmembrane region" description="Helical" evidence="1">
    <location>
        <begin position="46"/>
        <end position="70"/>
    </location>
</feature>
<dbReference type="HOGENOM" id="CLU_091585_6_0_0"/>
<dbReference type="PANTHER" id="PTHR34989">
    <property type="entry name" value="PROTEIN HDED"/>
    <property type="match status" value="1"/>
</dbReference>
<proteinExistence type="predicted"/>
<reference evidence="2 3" key="2">
    <citation type="journal article" date="2010" name="Stand. Genomic Sci.">
        <title>Complete genome sequence of Sebaldella termitidis type strain (NCTC 11300).</title>
        <authorList>
            <person name="Harmon-Smith M."/>
            <person name="Celia L."/>
            <person name="Chertkov O."/>
            <person name="Lapidus A."/>
            <person name="Copeland A."/>
            <person name="Glavina Del Rio T."/>
            <person name="Nolan M."/>
            <person name="Lucas S."/>
            <person name="Tice H."/>
            <person name="Cheng J.F."/>
            <person name="Han C."/>
            <person name="Detter J.C."/>
            <person name="Bruce D."/>
            <person name="Goodwin L."/>
            <person name="Pitluck S."/>
            <person name="Pati A."/>
            <person name="Liolios K."/>
            <person name="Ivanova N."/>
            <person name="Mavromatis K."/>
            <person name="Mikhailova N."/>
            <person name="Chen A."/>
            <person name="Palaniappan K."/>
            <person name="Land M."/>
            <person name="Hauser L."/>
            <person name="Chang Y.J."/>
            <person name="Jeffries C.D."/>
            <person name="Brettin T."/>
            <person name="Goker M."/>
            <person name="Beck B."/>
            <person name="Bristow J."/>
            <person name="Eisen J.A."/>
            <person name="Markowitz V."/>
            <person name="Hugenholtz P."/>
            <person name="Kyrpides N.C."/>
            <person name="Klenk H.P."/>
            <person name="Chen F."/>
        </authorList>
    </citation>
    <scope>NUCLEOTIDE SEQUENCE [LARGE SCALE GENOMIC DNA]</scope>
    <source>
        <strain evidence="3">ATCC 33386 / NCTC 11300</strain>
    </source>
</reference>
<reference evidence="3" key="1">
    <citation type="submission" date="2009-09" db="EMBL/GenBank/DDBJ databases">
        <title>The complete chromosome of Sebaldella termitidis ATCC 33386.</title>
        <authorList>
            <consortium name="US DOE Joint Genome Institute (JGI-PGF)"/>
            <person name="Lucas S."/>
            <person name="Copeland A."/>
            <person name="Lapidus A."/>
            <person name="Glavina del Rio T."/>
            <person name="Dalin E."/>
            <person name="Tice H."/>
            <person name="Bruce D."/>
            <person name="Goodwin L."/>
            <person name="Pitluck S."/>
            <person name="Kyrpides N."/>
            <person name="Mavromatis K."/>
            <person name="Ivanova N."/>
            <person name="Mikhailova N."/>
            <person name="Sims D."/>
            <person name="Meincke L."/>
            <person name="Brettin T."/>
            <person name="Detter J.C."/>
            <person name="Han C."/>
            <person name="Larimer F."/>
            <person name="Land M."/>
            <person name="Hauser L."/>
            <person name="Markowitz V."/>
            <person name="Cheng J.F."/>
            <person name="Hugenholtz P."/>
            <person name="Woyke T."/>
            <person name="Wu D."/>
            <person name="Eisen J.A."/>
        </authorList>
    </citation>
    <scope>NUCLEOTIDE SEQUENCE [LARGE SCALE GENOMIC DNA]</scope>
    <source>
        <strain evidence="3">ATCC 33386 / NCTC 11300</strain>
    </source>
</reference>
<sequence>MIHLDLEQLKNLGKENLKKQRIYYIILGILFAVAGVLCFAKPVVSGWAISVLMGILFIAGGIILILTTLFFKNLQNIWSLILEILLGIAYIFLGYEFLKNPLVGVLSLAFFIGFMFLAAGIMRITIAYSNKGYPGMGLFIFTGIVEILLAVFLIISWPQNSIALIAAFLGVQFICNSVDYFTISSYIKKLID</sequence>
<keyword evidence="1" id="KW-1133">Transmembrane helix</keyword>
<dbReference type="STRING" id="526218.Sterm_2620"/>
<dbReference type="PANTHER" id="PTHR34989:SF1">
    <property type="entry name" value="PROTEIN HDED"/>
    <property type="match status" value="1"/>
</dbReference>
<protein>
    <recommendedName>
        <fullName evidence="4">Acid-resistance membrane protein</fullName>
    </recommendedName>
</protein>
<dbReference type="InterPro" id="IPR052712">
    <property type="entry name" value="Acid_resist_chaperone_HdeD"/>
</dbReference>
<evidence type="ECO:0000313" key="3">
    <source>
        <dbReference type="Proteomes" id="UP000000845"/>
    </source>
</evidence>
<evidence type="ECO:0008006" key="4">
    <source>
        <dbReference type="Google" id="ProtNLM"/>
    </source>
</evidence>
<dbReference type="KEGG" id="str:Sterm_2620"/>
<dbReference type="AlphaFoldDB" id="D1AM91"/>
<keyword evidence="1" id="KW-0812">Transmembrane</keyword>
<evidence type="ECO:0000256" key="1">
    <source>
        <dbReference type="SAM" id="Phobius"/>
    </source>
</evidence>
<dbReference type="eggNOG" id="COG3247">
    <property type="taxonomic scope" value="Bacteria"/>
</dbReference>
<dbReference type="EMBL" id="CP001739">
    <property type="protein sequence ID" value="ACZ09465.1"/>
    <property type="molecule type" value="Genomic_DNA"/>
</dbReference>
<dbReference type="InterPro" id="IPR005325">
    <property type="entry name" value="DUF308_memb"/>
</dbReference>
<dbReference type="NCBIfam" id="NF007577">
    <property type="entry name" value="PRK10209.1"/>
    <property type="match status" value="1"/>
</dbReference>
<name>D1AM91_SEBTE</name>
<dbReference type="RefSeq" id="WP_012862059.1">
    <property type="nucleotide sequence ID" value="NC_013517.1"/>
</dbReference>
<dbReference type="GO" id="GO:0005886">
    <property type="term" value="C:plasma membrane"/>
    <property type="evidence" value="ECO:0007669"/>
    <property type="project" value="TreeGrafter"/>
</dbReference>
<feature type="transmembrane region" description="Helical" evidence="1">
    <location>
        <begin position="133"/>
        <end position="155"/>
    </location>
</feature>
<dbReference type="Proteomes" id="UP000000845">
    <property type="component" value="Chromosome"/>
</dbReference>
<keyword evidence="3" id="KW-1185">Reference proteome</keyword>
<keyword evidence="1" id="KW-0472">Membrane</keyword>
<accession>D1AM91</accession>
<evidence type="ECO:0000313" key="2">
    <source>
        <dbReference type="EMBL" id="ACZ09465.1"/>
    </source>
</evidence>
<feature type="transmembrane region" description="Helical" evidence="1">
    <location>
        <begin position="77"/>
        <end position="95"/>
    </location>
</feature>
<feature type="transmembrane region" description="Helical" evidence="1">
    <location>
        <begin position="161"/>
        <end position="183"/>
    </location>
</feature>
<feature type="transmembrane region" description="Helical" evidence="1">
    <location>
        <begin position="21"/>
        <end position="40"/>
    </location>
</feature>
<dbReference type="Pfam" id="PF03729">
    <property type="entry name" value="DUF308"/>
    <property type="match status" value="1"/>
</dbReference>
<feature type="transmembrane region" description="Helical" evidence="1">
    <location>
        <begin position="101"/>
        <end position="121"/>
    </location>
</feature>
<gene>
    <name evidence="2" type="ordered locus">Sterm_2620</name>
</gene>
<organism evidence="2 3">
    <name type="scientific">Sebaldella termitidis (strain ATCC 33386 / NCTC 11300)</name>
    <dbReference type="NCBI Taxonomy" id="526218"/>
    <lineage>
        <taxon>Bacteria</taxon>
        <taxon>Fusobacteriati</taxon>
        <taxon>Fusobacteriota</taxon>
        <taxon>Fusobacteriia</taxon>
        <taxon>Fusobacteriales</taxon>
        <taxon>Leptotrichiaceae</taxon>
        <taxon>Sebaldella</taxon>
    </lineage>
</organism>